<evidence type="ECO:0000313" key="7">
    <source>
        <dbReference type="EMBL" id="KAL1600520.1"/>
    </source>
</evidence>
<accession>A0ABR3R7U8</accession>
<keyword evidence="3 5" id="KW-1133">Transmembrane helix</keyword>
<dbReference type="InterPro" id="IPR011701">
    <property type="entry name" value="MFS"/>
</dbReference>
<evidence type="ECO:0000313" key="8">
    <source>
        <dbReference type="Proteomes" id="UP001521785"/>
    </source>
</evidence>
<sequence length="432" mass="47684">MIAPALSDIEKELHTDAASVQVEMLVTFLGFGLGPFVFAVLAEAFGRRPVWIIGNIWFILWNAIAPLGNSTALMIFARLMAGIGASVGINLAFPIMADMFREEERGKSMAIVSLLTYAGPALGPILGGVVTQLLSWQWIFWALSIINTIVTIVGVLLLEETYTPVLLRRKHATQSSTVSSAISLWKPWETMRAANEQLNLTEVFLSPIRLYWTRPIIYFVAGLLALDMGVYCLMLSSLASLWIDKYHASEFTSSLHYIAVAMGATINGQLGSWLMDRLYARLTRRNNGVGKPEFRIPYLVPGLILMSAGLLWYGWSAYHTLHWVMVDFGVAVFTMGSFTTAQAVNAYQLGEFSEHSASAMAASCLLQNVIGFVLPIFAPQMYKAFGYGWGNSLVALIMICVGLPMAGVLWFYGERIRLVGRKVPPGDEMQVD</sequence>
<dbReference type="PANTHER" id="PTHR23502">
    <property type="entry name" value="MAJOR FACILITATOR SUPERFAMILY"/>
    <property type="match status" value="1"/>
</dbReference>
<feature type="transmembrane region" description="Helical" evidence="5">
    <location>
        <begin position="255"/>
        <end position="275"/>
    </location>
</feature>
<dbReference type="SUPFAM" id="SSF103473">
    <property type="entry name" value="MFS general substrate transporter"/>
    <property type="match status" value="1"/>
</dbReference>
<evidence type="ECO:0000256" key="4">
    <source>
        <dbReference type="ARBA" id="ARBA00023136"/>
    </source>
</evidence>
<protein>
    <recommendedName>
        <fullName evidence="6">Major facilitator superfamily (MFS) profile domain-containing protein</fullName>
    </recommendedName>
</protein>
<dbReference type="InterPro" id="IPR020846">
    <property type="entry name" value="MFS_dom"/>
</dbReference>
<evidence type="ECO:0000256" key="5">
    <source>
        <dbReference type="SAM" id="Phobius"/>
    </source>
</evidence>
<feature type="transmembrane region" description="Helical" evidence="5">
    <location>
        <begin position="216"/>
        <end position="243"/>
    </location>
</feature>
<dbReference type="Proteomes" id="UP001521785">
    <property type="component" value="Unassembled WGS sequence"/>
</dbReference>
<dbReference type="Gene3D" id="1.20.1250.20">
    <property type="entry name" value="MFS general substrate transporter like domains"/>
    <property type="match status" value="1"/>
</dbReference>
<proteinExistence type="predicted"/>
<feature type="transmembrane region" description="Helical" evidence="5">
    <location>
        <begin position="136"/>
        <end position="158"/>
    </location>
</feature>
<feature type="transmembrane region" description="Helical" evidence="5">
    <location>
        <begin position="356"/>
        <end position="377"/>
    </location>
</feature>
<name>A0ABR3R7U8_9PLEO</name>
<feature type="domain" description="Major facilitator superfamily (MFS) profile" evidence="6">
    <location>
        <begin position="1"/>
        <end position="417"/>
    </location>
</feature>
<reference evidence="7 8" key="1">
    <citation type="submission" date="2024-02" db="EMBL/GenBank/DDBJ databases">
        <title>De novo assembly and annotation of 12 fungi associated with fruit tree decline syndrome in Ontario, Canada.</title>
        <authorList>
            <person name="Sulman M."/>
            <person name="Ellouze W."/>
            <person name="Ilyukhin E."/>
        </authorList>
    </citation>
    <scope>NUCLEOTIDE SEQUENCE [LARGE SCALE GENOMIC DNA]</scope>
    <source>
        <strain evidence="7 8">M42-189</strain>
    </source>
</reference>
<dbReference type="EMBL" id="JAKJXO020000009">
    <property type="protein sequence ID" value="KAL1600520.1"/>
    <property type="molecule type" value="Genomic_DNA"/>
</dbReference>
<keyword evidence="4 5" id="KW-0472">Membrane</keyword>
<dbReference type="PROSITE" id="PS50850">
    <property type="entry name" value="MFS"/>
    <property type="match status" value="1"/>
</dbReference>
<feature type="transmembrane region" description="Helical" evidence="5">
    <location>
        <begin position="75"/>
        <end position="97"/>
    </location>
</feature>
<dbReference type="InterPro" id="IPR036259">
    <property type="entry name" value="MFS_trans_sf"/>
</dbReference>
<feature type="transmembrane region" description="Helical" evidence="5">
    <location>
        <begin position="296"/>
        <end position="315"/>
    </location>
</feature>
<feature type="transmembrane region" description="Helical" evidence="5">
    <location>
        <begin position="321"/>
        <end position="344"/>
    </location>
</feature>
<feature type="transmembrane region" description="Helical" evidence="5">
    <location>
        <begin position="20"/>
        <end position="42"/>
    </location>
</feature>
<evidence type="ECO:0000256" key="3">
    <source>
        <dbReference type="ARBA" id="ARBA00022989"/>
    </source>
</evidence>
<keyword evidence="8" id="KW-1185">Reference proteome</keyword>
<keyword evidence="2 5" id="KW-0812">Transmembrane</keyword>
<feature type="transmembrane region" description="Helical" evidence="5">
    <location>
        <begin position="389"/>
        <end position="412"/>
    </location>
</feature>
<organism evidence="7 8">
    <name type="scientific">Paraconiothyrium brasiliense</name>
    <dbReference type="NCBI Taxonomy" id="300254"/>
    <lineage>
        <taxon>Eukaryota</taxon>
        <taxon>Fungi</taxon>
        <taxon>Dikarya</taxon>
        <taxon>Ascomycota</taxon>
        <taxon>Pezizomycotina</taxon>
        <taxon>Dothideomycetes</taxon>
        <taxon>Pleosporomycetidae</taxon>
        <taxon>Pleosporales</taxon>
        <taxon>Massarineae</taxon>
        <taxon>Didymosphaeriaceae</taxon>
        <taxon>Paraconiothyrium</taxon>
    </lineage>
</organism>
<dbReference type="PANTHER" id="PTHR23502:SF60">
    <property type="entry name" value="MAJOR FACILITATOR SUPERFAMILY (MFS) PROFILE DOMAIN-CONTAINING PROTEIN-RELATED"/>
    <property type="match status" value="1"/>
</dbReference>
<gene>
    <name evidence="7" type="ORF">SLS60_006906</name>
</gene>
<feature type="transmembrane region" description="Helical" evidence="5">
    <location>
        <begin position="109"/>
        <end position="130"/>
    </location>
</feature>
<evidence type="ECO:0000256" key="1">
    <source>
        <dbReference type="ARBA" id="ARBA00004141"/>
    </source>
</evidence>
<feature type="transmembrane region" description="Helical" evidence="5">
    <location>
        <begin position="49"/>
        <end position="69"/>
    </location>
</feature>
<comment type="subcellular location">
    <subcellularLocation>
        <location evidence="1">Membrane</location>
        <topology evidence="1">Multi-pass membrane protein</topology>
    </subcellularLocation>
</comment>
<evidence type="ECO:0000259" key="6">
    <source>
        <dbReference type="PROSITE" id="PS50850"/>
    </source>
</evidence>
<dbReference type="Pfam" id="PF07690">
    <property type="entry name" value="MFS_1"/>
    <property type="match status" value="1"/>
</dbReference>
<comment type="caution">
    <text evidence="7">The sequence shown here is derived from an EMBL/GenBank/DDBJ whole genome shotgun (WGS) entry which is preliminary data.</text>
</comment>
<evidence type="ECO:0000256" key="2">
    <source>
        <dbReference type="ARBA" id="ARBA00022692"/>
    </source>
</evidence>